<dbReference type="Gene3D" id="3.40.50.1110">
    <property type="entry name" value="SGNH hydrolase"/>
    <property type="match status" value="1"/>
</dbReference>
<evidence type="ECO:0000313" key="2">
    <source>
        <dbReference type="EMBL" id="ERN05502.1"/>
    </source>
</evidence>
<organism evidence="2 3">
    <name type="scientific">Amborella trichopoda</name>
    <dbReference type="NCBI Taxonomy" id="13333"/>
    <lineage>
        <taxon>Eukaryota</taxon>
        <taxon>Viridiplantae</taxon>
        <taxon>Streptophyta</taxon>
        <taxon>Embryophyta</taxon>
        <taxon>Tracheophyta</taxon>
        <taxon>Spermatophyta</taxon>
        <taxon>Magnoliopsida</taxon>
        <taxon>Amborellales</taxon>
        <taxon>Amborellaceae</taxon>
        <taxon>Amborella</taxon>
    </lineage>
</organism>
<dbReference type="Gramene" id="ERN05502">
    <property type="protein sequence ID" value="ERN05502"/>
    <property type="gene ID" value="AMTR_s00007p00258940"/>
</dbReference>
<keyword evidence="3" id="KW-1185">Reference proteome</keyword>
<dbReference type="InterPro" id="IPR036514">
    <property type="entry name" value="SGNH_hydro_sf"/>
</dbReference>
<reference evidence="3" key="1">
    <citation type="journal article" date="2013" name="Science">
        <title>The Amborella genome and the evolution of flowering plants.</title>
        <authorList>
            <consortium name="Amborella Genome Project"/>
        </authorList>
    </citation>
    <scope>NUCLEOTIDE SEQUENCE [LARGE SCALE GENOMIC DNA]</scope>
</reference>
<evidence type="ECO:0008006" key="4">
    <source>
        <dbReference type="Google" id="ProtNLM"/>
    </source>
</evidence>
<keyword evidence="1" id="KW-0732">Signal</keyword>
<dbReference type="EMBL" id="KI394011">
    <property type="protein sequence ID" value="ERN05502.1"/>
    <property type="molecule type" value="Genomic_DNA"/>
</dbReference>
<evidence type="ECO:0000256" key="1">
    <source>
        <dbReference type="ARBA" id="ARBA00022729"/>
    </source>
</evidence>
<dbReference type="AlphaFoldDB" id="W1P6J1"/>
<name>W1P6J1_AMBTC</name>
<dbReference type="STRING" id="13333.W1P6J1"/>
<protein>
    <recommendedName>
        <fullName evidence="4">GDSL esterase/lipase</fullName>
    </recommendedName>
</protein>
<evidence type="ECO:0000313" key="3">
    <source>
        <dbReference type="Proteomes" id="UP000017836"/>
    </source>
</evidence>
<dbReference type="Proteomes" id="UP000017836">
    <property type="component" value="Unassembled WGS sequence"/>
</dbReference>
<dbReference type="PANTHER" id="PTHR45966:SF13">
    <property type="entry name" value="GDSL ESTERASE_LIPASE"/>
    <property type="match status" value="1"/>
</dbReference>
<sequence length="126" mass="13797">MARNNAVLMARNNGHSHFSIFYVIVYLLACRPCCCSLQERSPVAFFIFGDSGVDVGNNNYIKSGNENRANFEPYGINGVFGGPTGRYSDGRVMVDFIGLPFDWTIRPGRAAAPAQPNHKSIRAGHA</sequence>
<dbReference type="PANTHER" id="PTHR45966">
    <property type="entry name" value="GDSL-LIKE LIPASE/ACYLHYDROLASE"/>
    <property type="match status" value="1"/>
</dbReference>
<proteinExistence type="predicted"/>
<dbReference type="InterPro" id="IPR044552">
    <property type="entry name" value="GLIP1-5/GLL25"/>
</dbReference>
<accession>W1P6J1</accession>
<gene>
    <name evidence="2" type="ORF">AMTR_s00007p00258940</name>
</gene>
<dbReference type="HOGENOM" id="CLU_1984544_0_0_1"/>